<organism evidence="2 3">
    <name type="scientific">Mycolicibacterium wolinskyi</name>
    <dbReference type="NCBI Taxonomy" id="59750"/>
    <lineage>
        <taxon>Bacteria</taxon>
        <taxon>Bacillati</taxon>
        <taxon>Actinomycetota</taxon>
        <taxon>Actinomycetes</taxon>
        <taxon>Mycobacteriales</taxon>
        <taxon>Mycobacteriaceae</taxon>
        <taxon>Mycolicibacterium</taxon>
    </lineage>
</organism>
<dbReference type="Pfam" id="PF22289">
    <property type="entry name" value="DmmA-like_C"/>
    <property type="match status" value="1"/>
</dbReference>
<dbReference type="AlphaFoldDB" id="A0A132PPW6"/>
<feature type="domain" description="Dimethylamine monooxygenase subunit DmmA-like C-terminal" evidence="1">
    <location>
        <begin position="118"/>
        <end position="161"/>
    </location>
</feature>
<comment type="caution">
    <text evidence="2">The sequence shown here is derived from an EMBL/GenBank/DDBJ whole genome shotgun (WGS) entry which is preliminary data.</text>
</comment>
<dbReference type="EMBL" id="LGTW01000005">
    <property type="protein sequence ID" value="KWX24247.1"/>
    <property type="molecule type" value="Genomic_DNA"/>
</dbReference>
<accession>A0A132PPW6</accession>
<dbReference type="STRING" id="59750.AWC31_05595"/>
<sequence>MKPALKLTSVPPWATAITLPDADRSGRSWTIIAFGSADDVVSVWTTQLPVEPTVHRVTTDEEARTALAGDLASAVVGWRLMIAGPANACLRLRACALESGVADDEMTIASTEVATRDVQCVHCRTVTTAAVDLESTLRCAGCARTLLVYYHVSRRQGAHLGFMADAEQHSEAVAS</sequence>
<protein>
    <recommendedName>
        <fullName evidence="1">Dimethylamine monooxygenase subunit DmmA-like C-terminal domain-containing protein</fullName>
    </recommendedName>
</protein>
<dbReference type="InterPro" id="IPR048037">
    <property type="entry name" value="DmmA-like_C"/>
</dbReference>
<dbReference type="RefSeq" id="WP_067847213.1">
    <property type="nucleotide sequence ID" value="NZ_LGTW01000005.1"/>
</dbReference>
<evidence type="ECO:0000313" key="3">
    <source>
        <dbReference type="Proteomes" id="UP000070612"/>
    </source>
</evidence>
<evidence type="ECO:0000259" key="1">
    <source>
        <dbReference type="Pfam" id="PF22289"/>
    </source>
</evidence>
<gene>
    <name evidence="2" type="ORF">AFM11_09630</name>
</gene>
<dbReference type="PATRIC" id="fig|59750.3.peg.5963"/>
<proteinExistence type="predicted"/>
<evidence type="ECO:0000313" key="2">
    <source>
        <dbReference type="EMBL" id="KWX24247.1"/>
    </source>
</evidence>
<dbReference type="NCBIfam" id="NF041259">
    <property type="entry name" value="mono_DmmA_fam"/>
    <property type="match status" value="1"/>
</dbReference>
<dbReference type="Proteomes" id="UP000070612">
    <property type="component" value="Unassembled WGS sequence"/>
</dbReference>
<reference evidence="2 3" key="1">
    <citation type="submission" date="2015-07" db="EMBL/GenBank/DDBJ databases">
        <title>A draft genome sequence of Mycobacterium wolinskyi.</title>
        <authorList>
            <person name="de Man T.J."/>
            <person name="Perry K.A."/>
            <person name="Coulliette A.D."/>
            <person name="Jensen B."/>
            <person name="Toney N.C."/>
            <person name="Limbago B.M."/>
            <person name="Noble-Wang J."/>
        </authorList>
    </citation>
    <scope>NUCLEOTIDE SEQUENCE [LARGE SCALE GENOMIC DNA]</scope>
    <source>
        <strain evidence="2 3">CDC_01</strain>
    </source>
</reference>
<keyword evidence="3" id="KW-1185">Reference proteome</keyword>
<name>A0A132PPW6_9MYCO</name>